<evidence type="ECO:0000313" key="3">
    <source>
        <dbReference type="Proteomes" id="UP000315440"/>
    </source>
</evidence>
<reference evidence="2 3" key="1">
    <citation type="submission" date="2019-02" db="EMBL/GenBank/DDBJ databases">
        <title>Deep-cultivation of Planctomycetes and their phenomic and genomic characterization uncovers novel biology.</title>
        <authorList>
            <person name="Wiegand S."/>
            <person name="Jogler M."/>
            <person name="Boedeker C."/>
            <person name="Pinto D."/>
            <person name="Vollmers J."/>
            <person name="Rivas-Marin E."/>
            <person name="Kohn T."/>
            <person name="Peeters S.H."/>
            <person name="Heuer A."/>
            <person name="Rast P."/>
            <person name="Oberbeckmann S."/>
            <person name="Bunk B."/>
            <person name="Jeske O."/>
            <person name="Meyerdierks A."/>
            <person name="Storesund J.E."/>
            <person name="Kallscheuer N."/>
            <person name="Luecker S."/>
            <person name="Lage O.M."/>
            <person name="Pohl T."/>
            <person name="Merkel B.J."/>
            <person name="Hornburger P."/>
            <person name="Mueller R.-W."/>
            <person name="Bruemmer F."/>
            <person name="Labrenz M."/>
            <person name="Spormann A.M."/>
            <person name="Op Den Camp H."/>
            <person name="Overmann J."/>
            <person name="Amann R."/>
            <person name="Jetten M.S.M."/>
            <person name="Mascher T."/>
            <person name="Medema M.H."/>
            <person name="Devos D.P."/>
            <person name="Kaster A.-K."/>
            <person name="Ovreas L."/>
            <person name="Rohde M."/>
            <person name="Galperin M.Y."/>
            <person name="Jogler C."/>
        </authorList>
    </citation>
    <scope>NUCLEOTIDE SEQUENCE [LARGE SCALE GENOMIC DNA]</scope>
    <source>
        <strain evidence="2 3">Mal64</strain>
    </source>
</reference>
<keyword evidence="3" id="KW-1185">Reference proteome</keyword>
<sequence length="160" mass="16538">MNSYLRWAGLVSLTLSVCLLGCGQHPSPVKLPPGVTLEIYRIAPAEGPQTRALVHQGTGDPIHLITPPIFVTTDVATVAVRLQSGATSQPPLRKLLVTATPAGAAKLKTATATLIGLPVAVVLNGEVVATPKIASPLGGSFAIAGPSDETLDFFESIIRD</sequence>
<evidence type="ECO:0000259" key="1">
    <source>
        <dbReference type="Pfam" id="PF22599"/>
    </source>
</evidence>
<dbReference type="Gene3D" id="3.30.1360.200">
    <property type="match status" value="1"/>
</dbReference>
<dbReference type="Proteomes" id="UP000315440">
    <property type="component" value="Unassembled WGS sequence"/>
</dbReference>
<dbReference type="Pfam" id="PF22599">
    <property type="entry name" value="SecDF_P1_head"/>
    <property type="match status" value="1"/>
</dbReference>
<organism evidence="2 3">
    <name type="scientific">Pseudobythopirellula maris</name>
    <dbReference type="NCBI Taxonomy" id="2527991"/>
    <lineage>
        <taxon>Bacteria</taxon>
        <taxon>Pseudomonadati</taxon>
        <taxon>Planctomycetota</taxon>
        <taxon>Planctomycetia</taxon>
        <taxon>Pirellulales</taxon>
        <taxon>Lacipirellulaceae</taxon>
        <taxon>Pseudobythopirellula</taxon>
    </lineage>
</organism>
<proteinExistence type="predicted"/>
<accession>A0A5C5ZKT7</accession>
<evidence type="ECO:0000313" key="2">
    <source>
        <dbReference type="EMBL" id="TWT87411.1"/>
    </source>
</evidence>
<protein>
    <submittedName>
        <fullName evidence="2">Preprotein translocase subunit SecD</fullName>
    </submittedName>
</protein>
<name>A0A5C5ZKT7_9BACT</name>
<feature type="domain" description="SecDF P1 head subdomain" evidence="1">
    <location>
        <begin position="95"/>
        <end position="147"/>
    </location>
</feature>
<dbReference type="EMBL" id="SJPQ01000003">
    <property type="protein sequence ID" value="TWT87411.1"/>
    <property type="molecule type" value="Genomic_DNA"/>
</dbReference>
<gene>
    <name evidence="2" type="ORF">Mal64_29500</name>
</gene>
<comment type="caution">
    <text evidence="2">The sequence shown here is derived from an EMBL/GenBank/DDBJ whole genome shotgun (WGS) entry which is preliminary data.</text>
</comment>
<dbReference type="AlphaFoldDB" id="A0A5C5ZKT7"/>
<dbReference type="InterPro" id="IPR054384">
    <property type="entry name" value="SecDF_P1_head"/>
</dbReference>